<evidence type="ECO:0000313" key="2">
    <source>
        <dbReference type="EMBL" id="QIM64359.1"/>
    </source>
</evidence>
<dbReference type="Pfam" id="PF18765">
    <property type="entry name" value="Polbeta"/>
    <property type="match status" value="1"/>
</dbReference>
<reference evidence="2 5" key="1">
    <citation type="submission" date="2016-03" db="EMBL/GenBank/DDBJ databases">
        <authorList>
            <person name="Hansen M.J."/>
            <person name="Bojesen A.M."/>
            <person name="Planet P."/>
        </authorList>
    </citation>
    <scope>NUCLEOTIDE SEQUENCE [LARGE SCALE GENOMIC DNA]</scope>
    <source>
        <strain evidence="2 5">HPA 21</strain>
    </source>
</reference>
<dbReference type="KEGG" id="fcl:A4G17_02270"/>
<feature type="domain" description="Polymerase beta nucleotidyltransferase" evidence="1">
    <location>
        <begin position="18"/>
        <end position="98"/>
    </location>
</feature>
<proteinExistence type="predicted"/>
<sequence>MVHGLQMEPNELAIVQHILQQMVPDLSVWAYGSRVKGTAKTYSDLDLAIITQTPLTFLQLAQLEEAFSNSELAWKVDLLDWASANEAFKNIVRKQYIVIQ</sequence>
<dbReference type="Proteomes" id="UP000502287">
    <property type="component" value="Chromosome"/>
</dbReference>
<dbReference type="PANTHER" id="PTHR33933:SF1">
    <property type="entry name" value="PROTEIN ADENYLYLTRANSFERASE MNTA-RELATED"/>
    <property type="match status" value="1"/>
</dbReference>
<reference evidence="3 4" key="2">
    <citation type="submission" date="2018-11" db="EMBL/GenBank/DDBJ databases">
        <title>Genomic Encyclopedia of Type Strains, Phase IV (KMG-IV): sequencing the most valuable type-strain genomes for metagenomic binning, comparative biology and taxonomic classification.</title>
        <authorList>
            <person name="Goeker M."/>
        </authorList>
    </citation>
    <scope>NUCLEOTIDE SEQUENCE [LARGE SCALE GENOMIC DNA]</scope>
    <source>
        <strain evidence="3 4">DSM 25797</strain>
    </source>
</reference>
<name>A0AAE6X5P7_9PAST</name>
<gene>
    <name evidence="2" type="ORF">A4G17_02270</name>
    <name evidence="3" type="ORF">EDC49_1427</name>
</gene>
<dbReference type="EMBL" id="RKQT01000002">
    <property type="protein sequence ID" value="RPE93909.1"/>
    <property type="molecule type" value="Genomic_DNA"/>
</dbReference>
<dbReference type="CDD" id="cd05403">
    <property type="entry name" value="NT_KNTase_like"/>
    <property type="match status" value="1"/>
</dbReference>
<dbReference type="EMBL" id="CP015029">
    <property type="protein sequence ID" value="QIM64359.1"/>
    <property type="molecule type" value="Genomic_DNA"/>
</dbReference>
<dbReference type="Proteomes" id="UP000276901">
    <property type="component" value="Unassembled WGS sequence"/>
</dbReference>
<evidence type="ECO:0000313" key="4">
    <source>
        <dbReference type="Proteomes" id="UP000276901"/>
    </source>
</evidence>
<dbReference type="Gene3D" id="3.30.460.10">
    <property type="entry name" value="Beta Polymerase, domain 2"/>
    <property type="match status" value="1"/>
</dbReference>
<dbReference type="PANTHER" id="PTHR33933">
    <property type="entry name" value="NUCLEOTIDYLTRANSFERASE"/>
    <property type="match status" value="1"/>
</dbReference>
<evidence type="ECO:0000313" key="3">
    <source>
        <dbReference type="EMBL" id="RPE93909.1"/>
    </source>
</evidence>
<evidence type="ECO:0000313" key="5">
    <source>
        <dbReference type="Proteomes" id="UP000502287"/>
    </source>
</evidence>
<dbReference type="InterPro" id="IPR052548">
    <property type="entry name" value="Type_VII_TA_antitoxin"/>
</dbReference>
<keyword evidence="4" id="KW-1185">Reference proteome</keyword>
<organism evidence="2 5">
    <name type="scientific">Frederiksenia canicola</name>
    <dbReference type="NCBI Taxonomy" id="123824"/>
    <lineage>
        <taxon>Bacteria</taxon>
        <taxon>Pseudomonadati</taxon>
        <taxon>Pseudomonadota</taxon>
        <taxon>Gammaproteobacteria</taxon>
        <taxon>Pasteurellales</taxon>
        <taxon>Pasteurellaceae</taxon>
        <taxon>Frederiksenia</taxon>
    </lineage>
</organism>
<dbReference type="AlphaFoldDB" id="A0AAE6X5P7"/>
<evidence type="ECO:0000259" key="1">
    <source>
        <dbReference type="Pfam" id="PF18765"/>
    </source>
</evidence>
<dbReference type="InterPro" id="IPR043519">
    <property type="entry name" value="NT_sf"/>
</dbReference>
<dbReference type="RefSeq" id="WP_123957051.1">
    <property type="nucleotide sequence ID" value="NZ_CP015029.1"/>
</dbReference>
<dbReference type="SUPFAM" id="SSF81301">
    <property type="entry name" value="Nucleotidyltransferase"/>
    <property type="match status" value="1"/>
</dbReference>
<accession>A0AAE6X5P7</accession>
<dbReference type="InterPro" id="IPR041633">
    <property type="entry name" value="Polbeta"/>
</dbReference>
<protein>
    <submittedName>
        <fullName evidence="2">DNA polymerase beta subunit</fullName>
    </submittedName>
</protein>